<feature type="region of interest" description="Disordered" evidence="3">
    <location>
        <begin position="347"/>
        <end position="399"/>
    </location>
</feature>
<evidence type="ECO:0000256" key="2">
    <source>
        <dbReference type="SAM" id="Coils"/>
    </source>
</evidence>
<keyword evidence="1" id="KW-0254">Endocytosis</keyword>
<feature type="compositionally biased region" description="Pro residues" evidence="3">
    <location>
        <begin position="351"/>
        <end position="361"/>
    </location>
</feature>
<dbReference type="PANTHER" id="PTHR23065">
    <property type="entry name" value="PROLINE-SERINE-THREONINE PHOSPHATASE INTERACTING PROTEIN 1"/>
    <property type="match status" value="1"/>
</dbReference>
<dbReference type="PANTHER" id="PTHR23065:SF54">
    <property type="entry name" value="SUPPRESSOR OF YEAST PROFILIN DELETION"/>
    <property type="match status" value="1"/>
</dbReference>
<dbReference type="KEGG" id="tmn:UCRPA7_3346"/>
<gene>
    <name evidence="6" type="ORF">UCRPA7_3346</name>
</gene>
<feature type="domain" description="FCH" evidence="4">
    <location>
        <begin position="20"/>
        <end position="90"/>
    </location>
</feature>
<evidence type="ECO:0000259" key="5">
    <source>
        <dbReference type="Pfam" id="PF10291"/>
    </source>
</evidence>
<dbReference type="InterPro" id="IPR001060">
    <property type="entry name" value="FCH_dom"/>
</dbReference>
<dbReference type="Pfam" id="PF00611">
    <property type="entry name" value="FCH"/>
    <property type="match status" value="1"/>
</dbReference>
<dbReference type="GeneID" id="19323686"/>
<feature type="coiled-coil region" evidence="2">
    <location>
        <begin position="116"/>
        <end position="143"/>
    </location>
</feature>
<dbReference type="CDD" id="cd09264">
    <property type="entry name" value="AP_Syp1_MHD"/>
    <property type="match status" value="1"/>
</dbReference>
<dbReference type="HOGENOM" id="CLU_011037_0_0_1"/>
<dbReference type="SUPFAM" id="SSF103657">
    <property type="entry name" value="BAR/IMD domain-like"/>
    <property type="match status" value="1"/>
</dbReference>
<dbReference type="Proteomes" id="UP000014074">
    <property type="component" value="Unassembled WGS sequence"/>
</dbReference>
<dbReference type="AlphaFoldDB" id="R8BP85"/>
<feature type="compositionally biased region" description="Polar residues" evidence="3">
    <location>
        <begin position="298"/>
        <end position="327"/>
    </location>
</feature>
<feature type="domain" description="Muniscin C-terminal" evidence="5">
    <location>
        <begin position="538"/>
        <end position="816"/>
    </location>
</feature>
<evidence type="ECO:0000256" key="1">
    <source>
        <dbReference type="ARBA" id="ARBA00022583"/>
    </source>
</evidence>
<feature type="compositionally biased region" description="Basic and acidic residues" evidence="3">
    <location>
        <begin position="238"/>
        <end position="247"/>
    </location>
</feature>
<dbReference type="EMBL" id="KB933041">
    <property type="protein sequence ID" value="EOO01152.1"/>
    <property type="molecule type" value="Genomic_DNA"/>
</dbReference>
<dbReference type="GO" id="GO:0006897">
    <property type="term" value="P:endocytosis"/>
    <property type="evidence" value="ECO:0007669"/>
    <property type="project" value="UniProtKB-KW"/>
</dbReference>
<dbReference type="InterPro" id="IPR027267">
    <property type="entry name" value="AH/BAR_dom_sf"/>
</dbReference>
<dbReference type="GO" id="GO:0032185">
    <property type="term" value="P:septin cytoskeleton organization"/>
    <property type="evidence" value="ECO:0007669"/>
    <property type="project" value="TreeGrafter"/>
</dbReference>
<proteinExistence type="predicted"/>
<dbReference type="InterPro" id="IPR049609">
    <property type="entry name" value="Syp1-like_MHD"/>
</dbReference>
<reference evidence="7" key="1">
    <citation type="journal article" date="2013" name="Genome Announc.">
        <title>Draft genome sequence of the ascomycete Phaeoacremonium aleophilum strain UCR-PA7, a causal agent of the esca disease complex in grapevines.</title>
        <authorList>
            <person name="Blanco-Ulate B."/>
            <person name="Rolshausen P."/>
            <person name="Cantu D."/>
        </authorList>
    </citation>
    <scope>NUCLEOTIDE SEQUENCE [LARGE SCALE GENOMIC DNA]</scope>
    <source>
        <strain evidence="7">UCR-PA7</strain>
    </source>
</reference>
<feature type="compositionally biased region" description="Polar residues" evidence="3">
    <location>
        <begin position="248"/>
        <end position="259"/>
    </location>
</feature>
<dbReference type="GO" id="GO:0030139">
    <property type="term" value="C:endocytic vesicle"/>
    <property type="evidence" value="ECO:0007669"/>
    <property type="project" value="TreeGrafter"/>
</dbReference>
<dbReference type="GO" id="GO:0005886">
    <property type="term" value="C:plasma membrane"/>
    <property type="evidence" value="ECO:0007669"/>
    <property type="project" value="TreeGrafter"/>
</dbReference>
<feature type="compositionally biased region" description="Pro residues" evidence="3">
    <location>
        <begin position="260"/>
        <end position="274"/>
    </location>
</feature>
<keyword evidence="2" id="KW-0175">Coiled coil</keyword>
<feature type="compositionally biased region" description="Basic and acidic residues" evidence="3">
    <location>
        <begin position="364"/>
        <end position="373"/>
    </location>
</feature>
<dbReference type="Gene3D" id="1.20.1270.60">
    <property type="entry name" value="Arfaptin homology (AH) domain/BAR domain"/>
    <property type="match status" value="1"/>
</dbReference>
<evidence type="ECO:0000313" key="7">
    <source>
        <dbReference type="Proteomes" id="UP000014074"/>
    </source>
</evidence>
<evidence type="ECO:0000313" key="6">
    <source>
        <dbReference type="EMBL" id="EOO01152.1"/>
    </source>
</evidence>
<dbReference type="RefSeq" id="XP_007914130.1">
    <property type="nucleotide sequence ID" value="XM_007915939.1"/>
</dbReference>
<organism evidence="6 7">
    <name type="scientific">Phaeoacremonium minimum (strain UCR-PA7)</name>
    <name type="common">Esca disease fungus</name>
    <name type="synonym">Togninia minima</name>
    <dbReference type="NCBI Taxonomy" id="1286976"/>
    <lineage>
        <taxon>Eukaryota</taxon>
        <taxon>Fungi</taxon>
        <taxon>Dikarya</taxon>
        <taxon>Ascomycota</taxon>
        <taxon>Pezizomycotina</taxon>
        <taxon>Sordariomycetes</taxon>
        <taxon>Sordariomycetidae</taxon>
        <taxon>Togniniales</taxon>
        <taxon>Togniniaceae</taxon>
        <taxon>Phaeoacremonium</taxon>
    </lineage>
</organism>
<feature type="region of interest" description="Disordered" evidence="3">
    <location>
        <begin position="225"/>
        <end position="335"/>
    </location>
</feature>
<dbReference type="GO" id="GO:0032153">
    <property type="term" value="C:cell division site"/>
    <property type="evidence" value="ECO:0007669"/>
    <property type="project" value="TreeGrafter"/>
</dbReference>
<dbReference type="Pfam" id="PF10291">
    <property type="entry name" value="muHD"/>
    <property type="match status" value="1"/>
</dbReference>
<dbReference type="FunFam" id="1.20.1270.60:FF:000102">
    <property type="entry name" value="WGS project CABT00000000 data, contig 2.23"/>
    <property type="match status" value="1"/>
</dbReference>
<dbReference type="OrthoDB" id="331602at2759"/>
<evidence type="ECO:0000256" key="3">
    <source>
        <dbReference type="SAM" id="MobiDB-lite"/>
    </source>
</evidence>
<feature type="region of interest" description="Disordered" evidence="3">
    <location>
        <begin position="755"/>
        <end position="802"/>
    </location>
</feature>
<evidence type="ECO:0000259" key="4">
    <source>
        <dbReference type="Pfam" id="PF00611"/>
    </source>
</evidence>
<sequence length="817" mass="88549">MDDLSRAEYPAMLPTQAVLALNERVKRIGRINSEIAEWLQERRRVEEQYVAGLRKLLLYKVPNAQSELGVFQTPWDKVLQSTDSIAASHHLFAQRVEKDVEHALRNFQNRKEMQNMHTISANLATMARELEEAQDRADKLTKKGGKANTMKMDTATAKLESASQQWESQAPFIFETLQALDEQRCNHLRDVLTQLQTHEVDHTDRLRATANEVLTTVLEVSTPREIENFAQRTTAGRPKLEPRRTATTERASVSRQSSTVPPPPAASLAPPPSAPSLHEDDQSDHSGPVAEKPAETPDSPQAPRTSTGREQTPHDATTNGVAASETMNDIAPVRSSSNVLNGATAEEIFDAPPPPGPPPSQQPKDTEPTKDAEGFTVPPPSNDPISQAQKDAAAEAGEEHDQLFKLNIQNSPIGEEDPDAKQAALSSVANTLNTMAMPSRKTGTIRGRRDVRNTIYVPANTPLSFPESSTLSVGEQTQALPPSPALPAGISSGSSRPSAVQALASEASIAGTSDTQSVRSATSLGSMIHAKHPDMSGPGLNSSIVETVSATFEEGVLKSVKIGGEIAFTYNGDGSTARETIRINNFPALEVIGPNRIFVSNTSSEDEFTLDLSHLPSRVATPGFTYRIHAEDPTSDLSSHCPLLINPAWKPQGDKLGLLLQYKLNPDSNLPKPVVLKNLVFIATYENARASGVQTKPSGTHLKDKHLVYWRLGDVTLSGSSDWTKIVCRVIGAENAEPRPGHIEARWEYAPSADEAGSGISVSRKTESKGKGIATEDDDDPFADDSALASPRTTDEGVSWSEVPLQRKIVSGRYEAR</sequence>
<dbReference type="CDD" id="cd07650">
    <property type="entry name" value="F-BAR_Syp1p_like"/>
    <property type="match status" value="1"/>
</dbReference>
<feature type="region of interest" description="Disordered" evidence="3">
    <location>
        <begin position="474"/>
        <end position="497"/>
    </location>
</feature>
<protein>
    <submittedName>
        <fullName evidence="6">Putative fes cip4 domain-containing protein</fullName>
    </submittedName>
</protein>
<name>R8BP85_PHAM7</name>
<dbReference type="InterPro" id="IPR018808">
    <property type="entry name" value="Muniscin_C"/>
</dbReference>
<accession>R8BP85</accession>
<dbReference type="eggNOG" id="ENOG502QQAW">
    <property type="taxonomic scope" value="Eukaryota"/>
</dbReference>
<keyword evidence="7" id="KW-1185">Reference proteome</keyword>